<name>A0A6A7AK12_9PLEO</name>
<keyword evidence="2" id="KW-0677">Repeat</keyword>
<dbReference type="InterPro" id="IPR001680">
    <property type="entry name" value="WD40_rpt"/>
</dbReference>
<gene>
    <name evidence="5" type="ORF">CC86DRAFT_278526</name>
</gene>
<feature type="region of interest" description="Disordered" evidence="4">
    <location>
        <begin position="524"/>
        <end position="546"/>
    </location>
</feature>
<evidence type="ECO:0000256" key="1">
    <source>
        <dbReference type="ARBA" id="ARBA00022574"/>
    </source>
</evidence>
<evidence type="ECO:0000256" key="4">
    <source>
        <dbReference type="SAM" id="MobiDB-lite"/>
    </source>
</evidence>
<evidence type="ECO:0000256" key="3">
    <source>
        <dbReference type="PROSITE-ProRule" id="PRU00221"/>
    </source>
</evidence>
<dbReference type="Pfam" id="PF00400">
    <property type="entry name" value="WD40"/>
    <property type="match status" value="1"/>
</dbReference>
<sequence>MPSFTRKDFLDAYTFPLSPVHDFELDGVPAAFASGHPRAWASWSEAIDFGKEVKSEVRRAYASFQTALSPDQKLLAISLNREQILIYDVATKELRATLEGAGQVVFKPAQGPEKPGYTLLSGISYDGDRNKLILWDLDQHGRILDEEEPIDATAFATKAIDSILPDLMTNHEWTKDFAKASNLQADFAKALRQAAADHRRRHHTILSNARVGGFGSSTFSSDGKLLIYHSTNSSTQRSMRAAEELPQVVVYDIEMNKEVYRLAGHTDAIMWSAMSPDDQHIASVAWDGTMRMYSAVTGTLEWATENSGGQSWAGAFTPDSQHIVWSSKGGRTIQVHLVADGHRVSTFQGELDDWCRNLEWHPAGESLALCAGRHVFVWHPFEGPDGRIAQHFLLDDSKDWFGMGSVHGVSWMENGRALCLQFSDGTKLAYDTLTNAKEVFARPQGVDTAWVGNGFYGVLRTGDEPDFYISVDGDGKVRYWRTSVAAFPSWWEKEKAEQKSDVPPEKPYPETGKYVKITRIPRMEASQKGNERDAWAEKGAHLWTAE</sequence>
<dbReference type="AlphaFoldDB" id="A0A6A7AK12"/>
<evidence type="ECO:0000313" key="5">
    <source>
        <dbReference type="EMBL" id="KAF2833580.1"/>
    </source>
</evidence>
<protein>
    <submittedName>
        <fullName evidence="5">WD40 repeat-like protein</fullName>
    </submittedName>
</protein>
<feature type="compositionally biased region" description="Basic and acidic residues" evidence="4">
    <location>
        <begin position="529"/>
        <end position="540"/>
    </location>
</feature>
<reference evidence="5" key="1">
    <citation type="journal article" date="2020" name="Stud. Mycol.">
        <title>101 Dothideomycetes genomes: a test case for predicting lifestyles and emergence of pathogens.</title>
        <authorList>
            <person name="Haridas S."/>
            <person name="Albert R."/>
            <person name="Binder M."/>
            <person name="Bloem J."/>
            <person name="Labutti K."/>
            <person name="Salamov A."/>
            <person name="Andreopoulos B."/>
            <person name="Baker S."/>
            <person name="Barry K."/>
            <person name="Bills G."/>
            <person name="Bluhm B."/>
            <person name="Cannon C."/>
            <person name="Castanera R."/>
            <person name="Culley D."/>
            <person name="Daum C."/>
            <person name="Ezra D."/>
            <person name="Gonzalez J."/>
            <person name="Henrissat B."/>
            <person name="Kuo A."/>
            <person name="Liang C."/>
            <person name="Lipzen A."/>
            <person name="Lutzoni F."/>
            <person name="Magnuson J."/>
            <person name="Mondo S."/>
            <person name="Nolan M."/>
            <person name="Ohm R."/>
            <person name="Pangilinan J."/>
            <person name="Park H.-J."/>
            <person name="Ramirez L."/>
            <person name="Alfaro M."/>
            <person name="Sun H."/>
            <person name="Tritt A."/>
            <person name="Yoshinaga Y."/>
            <person name="Zwiers L.-H."/>
            <person name="Turgeon B."/>
            <person name="Goodwin S."/>
            <person name="Spatafora J."/>
            <person name="Crous P."/>
            <person name="Grigoriev I."/>
        </authorList>
    </citation>
    <scope>NUCLEOTIDE SEQUENCE</scope>
    <source>
        <strain evidence="5">CBS 113818</strain>
    </source>
</reference>
<dbReference type="SMART" id="SM00320">
    <property type="entry name" value="WD40"/>
    <property type="match status" value="3"/>
</dbReference>
<accession>A0A6A7AK12</accession>
<dbReference type="EMBL" id="MU006216">
    <property type="protein sequence ID" value="KAF2833580.1"/>
    <property type="molecule type" value="Genomic_DNA"/>
</dbReference>
<dbReference type="Proteomes" id="UP000799424">
    <property type="component" value="Unassembled WGS sequence"/>
</dbReference>
<dbReference type="PROSITE" id="PS50082">
    <property type="entry name" value="WD_REPEATS_2"/>
    <property type="match status" value="1"/>
</dbReference>
<dbReference type="PANTHER" id="PTHR19848:SF8">
    <property type="entry name" value="F-BOX AND WD REPEAT DOMAIN CONTAINING 7"/>
    <property type="match status" value="1"/>
</dbReference>
<proteinExistence type="predicted"/>
<keyword evidence="1 3" id="KW-0853">WD repeat</keyword>
<feature type="repeat" description="WD" evidence="3">
    <location>
        <begin position="262"/>
        <end position="294"/>
    </location>
</feature>
<dbReference type="SUPFAM" id="SSF50978">
    <property type="entry name" value="WD40 repeat-like"/>
    <property type="match status" value="1"/>
</dbReference>
<dbReference type="InterPro" id="IPR015943">
    <property type="entry name" value="WD40/YVTN_repeat-like_dom_sf"/>
</dbReference>
<organism evidence="5 6">
    <name type="scientific">Ophiobolus disseminans</name>
    <dbReference type="NCBI Taxonomy" id="1469910"/>
    <lineage>
        <taxon>Eukaryota</taxon>
        <taxon>Fungi</taxon>
        <taxon>Dikarya</taxon>
        <taxon>Ascomycota</taxon>
        <taxon>Pezizomycotina</taxon>
        <taxon>Dothideomycetes</taxon>
        <taxon>Pleosporomycetidae</taxon>
        <taxon>Pleosporales</taxon>
        <taxon>Pleosporineae</taxon>
        <taxon>Phaeosphaeriaceae</taxon>
        <taxon>Ophiobolus</taxon>
    </lineage>
</organism>
<evidence type="ECO:0000256" key="2">
    <source>
        <dbReference type="ARBA" id="ARBA00022737"/>
    </source>
</evidence>
<dbReference type="Gene3D" id="2.130.10.10">
    <property type="entry name" value="YVTN repeat-like/Quinoprotein amine dehydrogenase"/>
    <property type="match status" value="2"/>
</dbReference>
<dbReference type="InterPro" id="IPR036322">
    <property type="entry name" value="WD40_repeat_dom_sf"/>
</dbReference>
<keyword evidence="6" id="KW-1185">Reference proteome</keyword>
<dbReference type="OrthoDB" id="1367865at2759"/>
<evidence type="ECO:0000313" key="6">
    <source>
        <dbReference type="Proteomes" id="UP000799424"/>
    </source>
</evidence>
<dbReference type="PANTHER" id="PTHR19848">
    <property type="entry name" value="WD40 REPEAT PROTEIN"/>
    <property type="match status" value="1"/>
</dbReference>